<dbReference type="Pfam" id="PF12842">
    <property type="entry name" value="DUF3819"/>
    <property type="match status" value="1"/>
</dbReference>
<feature type="domain" description="CCR4-NOT transcription complex subunit 1-like NOT1 connector" evidence="13">
    <location>
        <begin position="1584"/>
        <end position="1783"/>
    </location>
</feature>
<dbReference type="Gene3D" id="1.25.40.180">
    <property type="match status" value="1"/>
</dbReference>
<comment type="subcellular location">
    <subcellularLocation>
        <location evidence="1">Nucleus</location>
    </subcellularLocation>
</comment>
<dbReference type="Pfam" id="PF16418">
    <property type="entry name" value="CNOT1_HEAT"/>
    <property type="match status" value="1"/>
</dbReference>
<dbReference type="Gene3D" id="1.25.40.790">
    <property type="match status" value="1"/>
</dbReference>
<feature type="domain" description="CCR4-Not complex component Not1 C-terminal" evidence="7">
    <location>
        <begin position="1969"/>
        <end position="2328"/>
    </location>
</feature>
<evidence type="ECO:0000259" key="11">
    <source>
        <dbReference type="Pfam" id="PF16418"/>
    </source>
</evidence>
<dbReference type="InterPro" id="IPR032194">
    <property type="entry name" value="CNOT1_HEAT"/>
</dbReference>
<evidence type="ECO:0000313" key="14">
    <source>
        <dbReference type="EMBL" id="BES98165.1"/>
    </source>
</evidence>
<sequence>MNLDSLTLTLSQISYLVANLTKKNYATSVLEINKLVREYGFEADRHYLRSLVSFYEVGVTAKESPQLQLLSDECAALLSKSAFVSNFCTTFEKLYETKGLAKSSQLLHQFCKALKLNATQEVVFGIALLNSCNADVINQATFVVKLRLPELIRSYTNSETSNCSNGGLQDTSAEVLHIILCEVIPESSESLGITVETREAFLQTLRRDFPRELVPIVLAPWLYPEDSELSMDKLVSDSTAMSHTMVDTSVDDVVGDLGPSFTASTETCKGHIVQLAGRDLKASDMAHVIILMLKSRSVDFWLETEGAKDKNADPAHVPTPWNIENLVQAAKELNPKLNWSDVLMELNHSEFMVRDRHGLYLVIQTIRLGLFGKQYYGELRFPVDILYRPWKHTEAQLSLITQILKNPDIFSFADHPYHSVNVDALKAPPESENKEITCWRSIELIELVMHLAERGHYQEVHDLIKVPIQHCPDVLMLGLLQPPHTESGAFRQEVLANLMPTFLGNHPNSAIILHTAWHAQHAFVKEIIMHSMADWYMRGDSDQSRLSRILDVAQDLKALSLLLNSPSFAFVIDLACLASRRGYLKLEKWLSDKMREHEEPFITAVLKFLQKRVPHLGGLVKEETIPKAAQLPPETLSTILLCLQSCLGNVSSGIAEAIHQVIGACGVVKTRQPQPPPGVLRPQRGLDAFPPNSVFTSQVDTLGSGIAGISLATTSAFTIPAALGQLVSNPGSPSRLMAASQSPAYSMMPLGAPGPSLVPQVGVGVPAAMARLQPLPQPQQQQPIEKNRLSNDSANLFRGMSFPVAKDIEDEANSYFQRIYNHPPHPTISIDEVLDMLKKFMDSPKQRERDVFYCMLRNLFEEYKFFPQYPDKELFITAQLFGGIIERGLVSDYRELGMALRFVLDALRKVPESKMFYFGIAALDRFKSRLKDYHKYCEHIASIPHFSQFPTHLIEYIDYGLQSEEPPNRPQGPILPGGLPTVTTTYKTTAPTTATTTTTVTVAKVTPSSVIPSRPSIANATNIDTLLVATEKEEKMPVPPEALQDKVAFIFNNLSQLNLQTKCDELRDLVSDEFNAWMSQYLVMKRASIELNFHVLYSNFLDVLKNLEMNALVLQETFRNIRVLLRSDKGIANFSDRSLLKNLGHWLGMLTLGRNRPILSEELDMKSLLVEAYNKGQQELLYVVPFVAKVLESCAKSRIFKPKNPWTMAIMSVLAELHTEQDLKLNLKFEIEVLCKNLNLDVADLNPKVYLKDPENLKNLDHQLSPPKLKPEVQIPTPIPTSHTPTQALSHVPDEVSQRSNSTPTLAPVNPPEPRYAYAQINISSTASIAQHIVINSQLALFQAHPQLKQCVRQAIESAINDWIHPVVDRAVKIAATTSEQVVKKDFALEPEEGRMRLAAHQMVRNLTAGMAMITCRDQLLMSINSKLKSSFMTALLNANEQQKSMIDQASHTLAQDNMELACCFIQKTAMEKAVNEMDQLLRGEYERRKIARNDGRRYCDSAVLTYQAERMPEQLRLKVGGVTAQQAAVYEDLARNIPGFQPLTDRDAAQYLPKQVDPMAVVPSFPNAAAPMPYSSTDEFDSTLEKLIAELEHFVQTVLGSQTLANVTSIIELLVITRRNREDVYAMSLVNKTVESLLELVSTAADSDVALRHKELYLRVLKTLQDPRAYGLQWTNKQITRTFLESRDEFKYSFDCIDILLRSQLLNLQQFDLNLAHAIDNGQNFVALSFAQQIIQYYIIDERPSNILTEQDVIHTIEVLARIVSLPRPAPEGLATLMELLRATPSHENVLTDRGHGPTSHILSGITQGKSRDYDDPLGLAEKTEFLLREWVNIYHSQQCAKDPNKAFSMFVHQMNCHGILKTDDLITRFFRLSTQMVVELCYRFIPEATGANATTVRNKMFHTVDAYVKLISLLVKHSGEANNSGTKINLLNKVLGILAGVLQQDHETRQADFQQLPYQRIFIMLFLELNAREPILEAINQQLLTAYFHTLHILRPAKSPGFAYAWLELVSHRLFLGRILALNPQHKGWYMYSQLLIDLFKYLAPFLRNAELAKPVTVLYKGTLRVLLVLLHDFPEFLCDYHYGFCDVIPPNCIQMRNLILSAFPRNMRLPDPFTPNLKVDMLAEISNEPRVLTDFAVMIQPTSFRKDLDHYLKARTPVTFLSDLRSNLQVSNEPGLRYNISLMNALVLYVGNEAIAFIRKKSQSPNMTTIAHSAHMDIFQNLAVDLDTEGRYLFLNAIANQLRYPNSHTHYFSCTLLYLFSEANTEAIQEQITRVLLERLIVNRPHPWGLLITFIELIKNPAYKFWNHEFVHCAPEIEKLFESVARSCMVQKHVPPAIENDLPEL</sequence>
<evidence type="ECO:0000259" key="7">
    <source>
        <dbReference type="Pfam" id="PF04054"/>
    </source>
</evidence>
<evidence type="ECO:0000256" key="1">
    <source>
        <dbReference type="ARBA" id="ARBA00004123"/>
    </source>
</evidence>
<accession>A0ABN7B167</accession>
<keyword evidence="3" id="KW-0805">Transcription regulation</keyword>
<evidence type="ECO:0000313" key="15">
    <source>
        <dbReference type="Proteomes" id="UP001307889"/>
    </source>
</evidence>
<evidence type="ECO:0000256" key="6">
    <source>
        <dbReference type="ARBA" id="ARBA00025717"/>
    </source>
</evidence>
<dbReference type="Pfam" id="PF23590">
    <property type="entry name" value="NOT1_connector"/>
    <property type="match status" value="1"/>
</dbReference>
<dbReference type="InterPro" id="IPR038535">
    <property type="entry name" value="CNOT1_TTP_bind_sf"/>
</dbReference>
<dbReference type="Gene3D" id="1.25.40.800">
    <property type="match status" value="1"/>
</dbReference>
<evidence type="ECO:0000256" key="3">
    <source>
        <dbReference type="ARBA" id="ARBA00023015"/>
    </source>
</evidence>
<reference evidence="14 15" key="1">
    <citation type="submission" date="2023-09" db="EMBL/GenBank/DDBJ databases">
        <title>Nesidiocoris tenuis whole genome shotgun sequence.</title>
        <authorList>
            <person name="Shibata T."/>
            <person name="Shimoda M."/>
            <person name="Kobayashi T."/>
            <person name="Uehara T."/>
        </authorList>
    </citation>
    <scope>NUCLEOTIDE SEQUENCE [LARGE SCALE GENOMIC DNA]</scope>
    <source>
        <strain evidence="14 15">Japan</strain>
    </source>
</reference>
<proteinExistence type="inferred from homology"/>
<dbReference type="Gene3D" id="1.25.40.840">
    <property type="entry name" value="CCR4-NOT transcription complex subunit 1 TTP binding domain"/>
    <property type="match status" value="1"/>
</dbReference>
<feature type="domain" description="CCR4-NOT transcription complex subunit 1" evidence="8">
    <location>
        <begin position="1346"/>
        <end position="1493"/>
    </location>
</feature>
<dbReference type="EMBL" id="AP028917">
    <property type="protein sequence ID" value="BES98165.1"/>
    <property type="molecule type" value="Genomic_DNA"/>
</dbReference>
<feature type="domain" description="CCR4-NOT transcription complex subunit 1 CAF1-binding" evidence="9">
    <location>
        <begin position="1038"/>
        <end position="1259"/>
    </location>
</feature>
<evidence type="ECO:0000256" key="4">
    <source>
        <dbReference type="ARBA" id="ARBA00023163"/>
    </source>
</evidence>
<keyword evidence="2" id="KW-0678">Repressor</keyword>
<dbReference type="InterPro" id="IPR024557">
    <property type="entry name" value="CNOT1_dom_4"/>
</dbReference>
<name>A0ABN7B167_9HEMI</name>
<keyword evidence="15" id="KW-1185">Reference proteome</keyword>
<feature type="domain" description="CCR4-NOT transcription complex subunit 1 N-terminal" evidence="12">
    <location>
        <begin position="27"/>
        <end position="222"/>
    </location>
</feature>
<dbReference type="Pfam" id="PF16417">
    <property type="entry name" value="CNOT1_TTP_bind"/>
    <property type="match status" value="1"/>
</dbReference>
<evidence type="ECO:0000259" key="10">
    <source>
        <dbReference type="Pfam" id="PF16417"/>
    </source>
</evidence>
<feature type="domain" description="CCR4-NOT transcription complex subunit 1 TTP binding" evidence="10">
    <location>
        <begin position="779"/>
        <end position="968"/>
    </location>
</feature>
<keyword evidence="5" id="KW-0539">Nucleus</keyword>
<dbReference type="InterPro" id="IPR055104">
    <property type="entry name" value="CNOT1_1st"/>
</dbReference>
<dbReference type="Pfam" id="PF04054">
    <property type="entry name" value="Not1"/>
    <property type="match status" value="1"/>
</dbReference>
<dbReference type="InterPro" id="IPR032191">
    <property type="entry name" value="CNOT1_CAF1_bind"/>
</dbReference>
<organism evidence="14 15">
    <name type="scientific">Nesidiocoris tenuis</name>
    <dbReference type="NCBI Taxonomy" id="355587"/>
    <lineage>
        <taxon>Eukaryota</taxon>
        <taxon>Metazoa</taxon>
        <taxon>Ecdysozoa</taxon>
        <taxon>Arthropoda</taxon>
        <taxon>Hexapoda</taxon>
        <taxon>Insecta</taxon>
        <taxon>Pterygota</taxon>
        <taxon>Neoptera</taxon>
        <taxon>Paraneoptera</taxon>
        <taxon>Hemiptera</taxon>
        <taxon>Heteroptera</taxon>
        <taxon>Panheteroptera</taxon>
        <taxon>Cimicomorpha</taxon>
        <taxon>Miridae</taxon>
        <taxon>Dicyphina</taxon>
        <taxon>Nesidiocoris</taxon>
    </lineage>
</organism>
<evidence type="ECO:0000259" key="12">
    <source>
        <dbReference type="Pfam" id="PF22940"/>
    </source>
</evidence>
<dbReference type="Pfam" id="PF16415">
    <property type="entry name" value="CNOT1_CAF1_bind"/>
    <property type="match status" value="1"/>
</dbReference>
<evidence type="ECO:0000256" key="2">
    <source>
        <dbReference type="ARBA" id="ARBA00022491"/>
    </source>
</evidence>
<evidence type="ECO:0000259" key="13">
    <source>
        <dbReference type="Pfam" id="PF23590"/>
    </source>
</evidence>
<dbReference type="Proteomes" id="UP001307889">
    <property type="component" value="Chromosome 9"/>
</dbReference>
<gene>
    <name evidence="14" type="ORF">NTJ_10980</name>
</gene>
<dbReference type="CDD" id="cd20710">
    <property type="entry name" value="NOT1_connector"/>
    <property type="match status" value="1"/>
</dbReference>
<evidence type="ECO:0000259" key="8">
    <source>
        <dbReference type="Pfam" id="PF12842"/>
    </source>
</evidence>
<dbReference type="InterPro" id="IPR032193">
    <property type="entry name" value="CNOT1_TTP_bind"/>
</dbReference>
<dbReference type="InterPro" id="IPR007196">
    <property type="entry name" value="CCR4-Not_Not1_C"/>
</dbReference>
<protein>
    <submittedName>
        <fullName evidence="14">CCR4-NOT transcription complex</fullName>
    </submittedName>
</protein>
<keyword evidence="4" id="KW-0804">Transcription</keyword>
<dbReference type="PANTHER" id="PTHR13162">
    <property type="entry name" value="CCR4-NOT TRANSCRIPTION COMPLEX"/>
    <property type="match status" value="1"/>
</dbReference>
<comment type="similarity">
    <text evidence="6">Belongs to the CNOT1 family.</text>
</comment>
<dbReference type="InterPro" id="IPR055454">
    <property type="entry name" value="CNOT1-like_NOT1_connector"/>
</dbReference>
<evidence type="ECO:0000256" key="5">
    <source>
        <dbReference type="ARBA" id="ARBA00023242"/>
    </source>
</evidence>
<dbReference type="PANTHER" id="PTHR13162:SF8">
    <property type="entry name" value="CCR4-NOT TRANSCRIPTION COMPLEX SUBUNIT 1"/>
    <property type="match status" value="1"/>
</dbReference>
<evidence type="ECO:0000259" key="9">
    <source>
        <dbReference type="Pfam" id="PF16415"/>
    </source>
</evidence>
<dbReference type="InterPro" id="IPR040398">
    <property type="entry name" value="Not1"/>
</dbReference>
<feature type="domain" description="CCR4-NOT transcription complex subunit 1 HEAT repeat" evidence="11">
    <location>
        <begin position="492"/>
        <end position="644"/>
    </location>
</feature>
<dbReference type="Pfam" id="PF22940">
    <property type="entry name" value="CNOT1_1st"/>
    <property type="match status" value="1"/>
</dbReference>